<dbReference type="AlphaFoldDB" id="A0A6P1W3X2"/>
<proteinExistence type="predicted"/>
<evidence type="ECO:0000313" key="1">
    <source>
        <dbReference type="EMBL" id="QHV99248.1"/>
    </source>
</evidence>
<organism evidence="1 2">
    <name type="scientific">Spirosoma endbachense</name>
    <dbReference type="NCBI Taxonomy" id="2666025"/>
    <lineage>
        <taxon>Bacteria</taxon>
        <taxon>Pseudomonadati</taxon>
        <taxon>Bacteroidota</taxon>
        <taxon>Cytophagia</taxon>
        <taxon>Cytophagales</taxon>
        <taxon>Cytophagaceae</taxon>
        <taxon>Spirosoma</taxon>
    </lineage>
</organism>
<dbReference type="KEGG" id="senf:GJR95_31415"/>
<name>A0A6P1W3X2_9BACT</name>
<dbReference type="RefSeq" id="WP_162389651.1">
    <property type="nucleotide sequence ID" value="NZ_CP045997.1"/>
</dbReference>
<dbReference type="Proteomes" id="UP000464577">
    <property type="component" value="Chromosome"/>
</dbReference>
<keyword evidence="2" id="KW-1185">Reference proteome</keyword>
<evidence type="ECO:0000313" key="2">
    <source>
        <dbReference type="Proteomes" id="UP000464577"/>
    </source>
</evidence>
<gene>
    <name evidence="1" type="ORF">GJR95_31415</name>
</gene>
<accession>A0A6P1W3X2</accession>
<reference evidence="1 2" key="1">
    <citation type="submission" date="2019-11" db="EMBL/GenBank/DDBJ databases">
        <title>Spirosoma endbachense sp. nov., isolated from a natural salt meadow.</title>
        <authorList>
            <person name="Rojas J."/>
            <person name="Ambika Manirajan B."/>
            <person name="Ratering S."/>
            <person name="Suarez C."/>
            <person name="Geissler-Plaum R."/>
            <person name="Schnell S."/>
        </authorList>
    </citation>
    <scope>NUCLEOTIDE SEQUENCE [LARGE SCALE GENOMIC DNA]</scope>
    <source>
        <strain evidence="1 2">I-24</strain>
    </source>
</reference>
<sequence>MTKKQAEQFNKMRAALLRISKMYQTPAQLRKSSKSQFGLDYEEALEMTYENLQSEAAAAVKGVKEVQP</sequence>
<dbReference type="EMBL" id="CP045997">
    <property type="protein sequence ID" value="QHV99248.1"/>
    <property type="molecule type" value="Genomic_DNA"/>
</dbReference>
<protein>
    <submittedName>
        <fullName evidence="1">Uncharacterized protein</fullName>
    </submittedName>
</protein>